<evidence type="ECO:0000256" key="4">
    <source>
        <dbReference type="ARBA" id="ARBA00023163"/>
    </source>
</evidence>
<proteinExistence type="inferred from homology"/>
<comment type="similarity">
    <text evidence="1">Belongs to the LysR transcriptional regulatory family.</text>
</comment>
<evidence type="ECO:0000256" key="3">
    <source>
        <dbReference type="ARBA" id="ARBA00023125"/>
    </source>
</evidence>
<dbReference type="InterPro" id="IPR000847">
    <property type="entry name" value="LysR_HTH_N"/>
</dbReference>
<comment type="caution">
    <text evidence="6">The sequence shown here is derived from an EMBL/GenBank/DDBJ whole genome shotgun (WGS) entry which is preliminary data.</text>
</comment>
<evidence type="ECO:0000313" key="7">
    <source>
        <dbReference type="Proteomes" id="UP001553161"/>
    </source>
</evidence>
<keyword evidence="2" id="KW-0805">Transcription regulation</keyword>
<dbReference type="Pfam" id="PF00126">
    <property type="entry name" value="HTH_1"/>
    <property type="match status" value="1"/>
</dbReference>
<keyword evidence="4" id="KW-0804">Transcription</keyword>
<dbReference type="Gene3D" id="3.40.190.10">
    <property type="entry name" value="Periplasmic binding protein-like II"/>
    <property type="match status" value="2"/>
</dbReference>
<organism evidence="6 7">
    <name type="scientific">Meridianimarinicoccus marinus</name>
    <dbReference type="NCBI Taxonomy" id="3231483"/>
    <lineage>
        <taxon>Bacteria</taxon>
        <taxon>Pseudomonadati</taxon>
        <taxon>Pseudomonadota</taxon>
        <taxon>Alphaproteobacteria</taxon>
        <taxon>Rhodobacterales</taxon>
        <taxon>Paracoccaceae</taxon>
        <taxon>Meridianimarinicoccus</taxon>
    </lineage>
</organism>
<keyword evidence="7" id="KW-1185">Reference proteome</keyword>
<dbReference type="PANTHER" id="PTHR30346">
    <property type="entry name" value="TRANSCRIPTIONAL DUAL REGULATOR HCAR-RELATED"/>
    <property type="match status" value="1"/>
</dbReference>
<dbReference type="SUPFAM" id="SSF46785">
    <property type="entry name" value="Winged helix' DNA-binding domain"/>
    <property type="match status" value="1"/>
</dbReference>
<dbReference type="PANTHER" id="PTHR30346:SF28">
    <property type="entry name" value="HTH-TYPE TRANSCRIPTIONAL REGULATOR CYNR"/>
    <property type="match status" value="1"/>
</dbReference>
<dbReference type="Gene3D" id="1.10.10.10">
    <property type="entry name" value="Winged helix-like DNA-binding domain superfamily/Winged helix DNA-binding domain"/>
    <property type="match status" value="1"/>
</dbReference>
<reference evidence="6 7" key="1">
    <citation type="submission" date="2024-07" db="EMBL/GenBank/DDBJ databases">
        <authorList>
            <person name="Kang M."/>
        </authorList>
    </citation>
    <scope>NUCLEOTIDE SEQUENCE [LARGE SCALE GENOMIC DNA]</scope>
    <source>
        <strain evidence="6 7">DFM31</strain>
    </source>
</reference>
<dbReference type="CDD" id="cd05466">
    <property type="entry name" value="PBP2_LTTR_substrate"/>
    <property type="match status" value="1"/>
</dbReference>
<evidence type="ECO:0000313" key="6">
    <source>
        <dbReference type="EMBL" id="MEV8466494.1"/>
    </source>
</evidence>
<dbReference type="InterPro" id="IPR005119">
    <property type="entry name" value="LysR_subst-bd"/>
</dbReference>
<gene>
    <name evidence="6" type="ORF">AB0T83_06830</name>
</gene>
<dbReference type="Proteomes" id="UP001553161">
    <property type="component" value="Unassembled WGS sequence"/>
</dbReference>
<dbReference type="RefSeq" id="WP_366192293.1">
    <property type="nucleotide sequence ID" value="NZ_JBFBVU010000006.1"/>
</dbReference>
<evidence type="ECO:0000259" key="5">
    <source>
        <dbReference type="PROSITE" id="PS50931"/>
    </source>
</evidence>
<dbReference type="Pfam" id="PF03466">
    <property type="entry name" value="LysR_substrate"/>
    <property type="match status" value="1"/>
</dbReference>
<name>A0ABV3L4I9_9RHOB</name>
<sequence>MADSPGRISLWMVEVFAAIAEERSISSAARRLEASPSAVSQQLSNLEAGLSTRLVDRSARPLTLTPEGHIFLRRARNILDEADLARAELARRDMANLARFRLGMIEDFDADVTPRLLTEMAEDLRACRFLLETGASHRLFTQLDERALDVIVAADTSVAADWMEVHPLLAEPFVAALPKGGAEPVVLADLRELPFVQYTQRHHMGRQIAAHLSRQNVSLLHRFEMDSYHAILAMVAQGAGWTILTPLGFLRAHRFFDDVRICPLPMEPLSRRISLHARREVMGRVPAQTAARLRAILQDMIVAPSVRQMPWLAGQLKVLDSGPGAAAP</sequence>
<dbReference type="PROSITE" id="PS50931">
    <property type="entry name" value="HTH_LYSR"/>
    <property type="match status" value="1"/>
</dbReference>
<dbReference type="SUPFAM" id="SSF53850">
    <property type="entry name" value="Periplasmic binding protein-like II"/>
    <property type="match status" value="1"/>
</dbReference>
<dbReference type="EMBL" id="JBFBVU010000006">
    <property type="protein sequence ID" value="MEV8466494.1"/>
    <property type="molecule type" value="Genomic_DNA"/>
</dbReference>
<evidence type="ECO:0000256" key="1">
    <source>
        <dbReference type="ARBA" id="ARBA00009437"/>
    </source>
</evidence>
<dbReference type="InterPro" id="IPR036388">
    <property type="entry name" value="WH-like_DNA-bd_sf"/>
</dbReference>
<keyword evidence="3" id="KW-0238">DNA-binding</keyword>
<protein>
    <submittedName>
        <fullName evidence="6">LysR family transcriptional regulator</fullName>
    </submittedName>
</protein>
<evidence type="ECO:0000256" key="2">
    <source>
        <dbReference type="ARBA" id="ARBA00023015"/>
    </source>
</evidence>
<accession>A0ABV3L4I9</accession>
<dbReference type="InterPro" id="IPR036390">
    <property type="entry name" value="WH_DNA-bd_sf"/>
</dbReference>
<feature type="domain" description="HTH lysR-type" evidence="5">
    <location>
        <begin position="14"/>
        <end position="65"/>
    </location>
</feature>